<keyword evidence="2" id="KW-0238">DNA-binding</keyword>
<dbReference type="PANTHER" id="PTHR46796:SF10">
    <property type="entry name" value="TRANSCRIPTIONAL ACTIVATOR FEAR"/>
    <property type="match status" value="1"/>
</dbReference>
<evidence type="ECO:0000256" key="2">
    <source>
        <dbReference type="ARBA" id="ARBA00023125"/>
    </source>
</evidence>
<evidence type="ECO:0000256" key="3">
    <source>
        <dbReference type="ARBA" id="ARBA00023163"/>
    </source>
</evidence>
<evidence type="ECO:0000259" key="5">
    <source>
        <dbReference type="PROSITE" id="PS01124"/>
    </source>
</evidence>
<feature type="domain" description="HTH araC/xylS-type" evidence="5">
    <location>
        <begin position="119"/>
        <end position="217"/>
    </location>
</feature>
<keyword evidence="3" id="KW-0804">Transcription</keyword>
<evidence type="ECO:0000313" key="7">
    <source>
        <dbReference type="Proteomes" id="UP000693952"/>
    </source>
</evidence>
<comment type="function">
    <text evidence="4">Regulatory protein of the TOL plasmid xyl operons. XylS activates the xylXYZLTEGFJQKIH operon required for the degradation of toluene, m-xylene and p-xylene.</text>
</comment>
<evidence type="ECO:0000313" key="6">
    <source>
        <dbReference type="EMBL" id="QXH43778.1"/>
    </source>
</evidence>
<dbReference type="InterPro" id="IPR009057">
    <property type="entry name" value="Homeodomain-like_sf"/>
</dbReference>
<organism evidence="6 7">
    <name type="scientific">Pseudomonas sessilinigenes</name>
    <dbReference type="NCBI Taxonomy" id="658629"/>
    <lineage>
        <taxon>Bacteria</taxon>
        <taxon>Pseudomonadati</taxon>
        <taxon>Pseudomonadota</taxon>
        <taxon>Gammaproteobacteria</taxon>
        <taxon>Pseudomonadales</taxon>
        <taxon>Pseudomonadaceae</taxon>
        <taxon>Pseudomonas</taxon>
    </lineage>
</organism>
<proteinExistence type="predicted"/>
<evidence type="ECO:0000256" key="4">
    <source>
        <dbReference type="ARBA" id="ARBA00037345"/>
    </source>
</evidence>
<dbReference type="InterPro" id="IPR050204">
    <property type="entry name" value="AraC_XylS_family_regulators"/>
</dbReference>
<dbReference type="EMBL" id="CP077074">
    <property type="protein sequence ID" value="QXH43778.1"/>
    <property type="molecule type" value="Genomic_DNA"/>
</dbReference>
<protein>
    <submittedName>
        <fullName evidence="6">AraC family transcriptional regulator</fullName>
    </submittedName>
</protein>
<dbReference type="PROSITE" id="PS01124">
    <property type="entry name" value="HTH_ARAC_FAMILY_2"/>
    <property type="match status" value="1"/>
</dbReference>
<keyword evidence="1" id="KW-0805">Transcription regulation</keyword>
<dbReference type="Proteomes" id="UP000693952">
    <property type="component" value="Chromosome"/>
</dbReference>
<keyword evidence="7" id="KW-1185">Reference proteome</keyword>
<dbReference type="SMART" id="SM00342">
    <property type="entry name" value="HTH_ARAC"/>
    <property type="match status" value="1"/>
</dbReference>
<evidence type="ECO:0000256" key="1">
    <source>
        <dbReference type="ARBA" id="ARBA00023015"/>
    </source>
</evidence>
<dbReference type="PANTHER" id="PTHR46796">
    <property type="entry name" value="HTH-TYPE TRANSCRIPTIONAL ACTIVATOR RHAS-RELATED"/>
    <property type="match status" value="1"/>
</dbReference>
<sequence>MEIEVDGRGGKVDWSQGVIIPAGTPHAFSSNTCNTFLVLDVPLPSSYTQKSEAETIKRLNEKSFFPVRPEIRHLLDYASRSVPLLTSSSEVSQAWSTLLMSSLVQPHSSVPDHGQFTLARALTHIENHLDSHLTASEIARASGTSERRLYVLFEQHLRTTPFAHVTRLRLNLAMDLLRDTQLSITEIAHRVGYADQSALNHALKKSHDLTPALARKNSRANNMQTGTNNQQ</sequence>
<dbReference type="SUPFAM" id="SSF46689">
    <property type="entry name" value="Homeodomain-like"/>
    <property type="match status" value="2"/>
</dbReference>
<name>A0ABX8MYI4_9PSED</name>
<dbReference type="Pfam" id="PF12833">
    <property type="entry name" value="HTH_18"/>
    <property type="match status" value="1"/>
</dbReference>
<gene>
    <name evidence="6" type="ORF">KSS89_20730</name>
</gene>
<dbReference type="InterPro" id="IPR018060">
    <property type="entry name" value="HTH_AraC"/>
</dbReference>
<dbReference type="Gene3D" id="1.10.10.60">
    <property type="entry name" value="Homeodomain-like"/>
    <property type="match status" value="1"/>
</dbReference>
<accession>A0ABX8MYI4</accession>
<reference evidence="6" key="1">
    <citation type="submission" date="2021-06" db="EMBL/GenBank/DDBJ databases">
        <title>Updating the genus Pseudomonas: Description of 43 new species and partition of the Pseudomonas putida group.</title>
        <authorList>
            <person name="Girard L."/>
            <person name="Lood C."/>
            <person name="Vandamme P."/>
            <person name="Rokni-Zadeh H."/>
            <person name="van Noort V."/>
            <person name="Hofte M."/>
            <person name="Lavigne R."/>
            <person name="De Mot R."/>
        </authorList>
    </citation>
    <scope>NUCLEOTIDE SEQUENCE</scope>
    <source>
        <strain evidence="6">CMR12a</strain>
    </source>
</reference>